<dbReference type="OrthoDB" id="7021155at2"/>
<protein>
    <submittedName>
        <fullName evidence="6">Radical SAM protein</fullName>
    </submittedName>
</protein>
<dbReference type="InterPro" id="IPR058240">
    <property type="entry name" value="rSAM_sf"/>
</dbReference>
<keyword evidence="7" id="KW-1185">Reference proteome</keyword>
<evidence type="ECO:0000256" key="2">
    <source>
        <dbReference type="ARBA" id="ARBA00022723"/>
    </source>
</evidence>
<organism evidence="6 7">
    <name type="scientific">Formimonas warabiya</name>
    <dbReference type="NCBI Taxonomy" id="1761012"/>
    <lineage>
        <taxon>Bacteria</taxon>
        <taxon>Bacillati</taxon>
        <taxon>Bacillota</taxon>
        <taxon>Clostridia</taxon>
        <taxon>Eubacteriales</taxon>
        <taxon>Peptococcaceae</taxon>
        <taxon>Candidatus Formimonas</taxon>
    </lineage>
</organism>
<name>A0A3G1KSH0_FORW1</name>
<dbReference type="SUPFAM" id="SSF102114">
    <property type="entry name" value="Radical SAM enzymes"/>
    <property type="match status" value="1"/>
</dbReference>
<evidence type="ECO:0000256" key="3">
    <source>
        <dbReference type="ARBA" id="ARBA00023004"/>
    </source>
</evidence>
<sequence>MGKSRGSLNCSPVLALLRGRVPGQVVIQYTDRCNATCPQCGMRVTASFPRSKLDTGAAKRIIDAAAAKGVQALSFTGGEPLLFAEELIGLLKYAGEAGIPYLRTGTNGFLFMHADSQAFSGRVHRLAEQLAGTPLRNFWISLDSADPSLHERMRGLPGVIKGIEKALPIFHEYGIYPAANLGINRNLGGENEKFTPGQAEQDPEEYRLQVRQALRKFYRFILNLGFTMVNACYPMSMESQGEAGLSAVYGANSVDQVIRFSPGEKLLLFQALFDVIPEYRQVIRIFTPRSSLYALMRQYQGNANYGKPCRGGRDFFYVDAKDGCTYPCGYRGHENLGRFWDLDLRRCNTGDACRKCDWECFRDPSELFGPVLDFFRSPWHLAAGFMKDREYGRVWREDLLYYKKCDFFNGRKPFSSSPKWSNKNA</sequence>
<dbReference type="RefSeq" id="WP_148134634.1">
    <property type="nucleotide sequence ID" value="NZ_CP017634.1"/>
</dbReference>
<dbReference type="GO" id="GO:0046872">
    <property type="term" value="F:metal ion binding"/>
    <property type="evidence" value="ECO:0007669"/>
    <property type="project" value="UniProtKB-KW"/>
</dbReference>
<evidence type="ECO:0000259" key="5">
    <source>
        <dbReference type="PROSITE" id="PS51918"/>
    </source>
</evidence>
<reference evidence="6 7" key="1">
    <citation type="submission" date="2016-10" db="EMBL/GenBank/DDBJ databases">
        <title>Complete Genome Sequence of Peptococcaceae strain DCMF.</title>
        <authorList>
            <person name="Edwards R.J."/>
            <person name="Holland S.I."/>
            <person name="Deshpande N.P."/>
            <person name="Wong Y.K."/>
            <person name="Ertan H."/>
            <person name="Manefield M."/>
            <person name="Russell T.L."/>
            <person name="Lee M.J."/>
        </authorList>
    </citation>
    <scope>NUCLEOTIDE SEQUENCE [LARGE SCALE GENOMIC DNA]</scope>
    <source>
        <strain evidence="6 7">DCMF</strain>
    </source>
</reference>
<dbReference type="InterPro" id="IPR013785">
    <property type="entry name" value="Aldolase_TIM"/>
</dbReference>
<dbReference type="GO" id="GO:0051536">
    <property type="term" value="F:iron-sulfur cluster binding"/>
    <property type="evidence" value="ECO:0007669"/>
    <property type="project" value="UniProtKB-KW"/>
</dbReference>
<dbReference type="SFLD" id="SFLDG01067">
    <property type="entry name" value="SPASM/twitch_domain_containing"/>
    <property type="match status" value="1"/>
</dbReference>
<dbReference type="CDD" id="cd01335">
    <property type="entry name" value="Radical_SAM"/>
    <property type="match status" value="1"/>
</dbReference>
<feature type="domain" description="Radical SAM core" evidence="5">
    <location>
        <begin position="17"/>
        <end position="280"/>
    </location>
</feature>
<dbReference type="SFLD" id="SFLDS00029">
    <property type="entry name" value="Radical_SAM"/>
    <property type="match status" value="1"/>
</dbReference>
<evidence type="ECO:0000256" key="4">
    <source>
        <dbReference type="ARBA" id="ARBA00023014"/>
    </source>
</evidence>
<dbReference type="PANTHER" id="PTHR11228:SF7">
    <property type="entry name" value="PQQA PEPTIDE CYCLASE"/>
    <property type="match status" value="1"/>
</dbReference>
<dbReference type="InterPro" id="IPR007197">
    <property type="entry name" value="rSAM"/>
</dbReference>
<dbReference type="GO" id="GO:0003824">
    <property type="term" value="F:catalytic activity"/>
    <property type="evidence" value="ECO:0007669"/>
    <property type="project" value="InterPro"/>
</dbReference>
<dbReference type="Proteomes" id="UP000323521">
    <property type="component" value="Chromosome"/>
</dbReference>
<dbReference type="AlphaFoldDB" id="A0A3G1KSH0"/>
<keyword evidence="1" id="KW-0949">S-adenosyl-L-methionine</keyword>
<dbReference type="PANTHER" id="PTHR11228">
    <property type="entry name" value="RADICAL SAM DOMAIN PROTEIN"/>
    <property type="match status" value="1"/>
</dbReference>
<proteinExistence type="predicted"/>
<gene>
    <name evidence="6" type="ORF">DCMF_11895</name>
</gene>
<evidence type="ECO:0000256" key="1">
    <source>
        <dbReference type="ARBA" id="ARBA00022691"/>
    </source>
</evidence>
<dbReference type="KEGG" id="fwa:DCMF_11895"/>
<dbReference type="PROSITE" id="PS51918">
    <property type="entry name" value="RADICAL_SAM"/>
    <property type="match status" value="1"/>
</dbReference>
<keyword evidence="4" id="KW-0411">Iron-sulfur</keyword>
<dbReference type="Gene3D" id="3.20.20.70">
    <property type="entry name" value="Aldolase class I"/>
    <property type="match status" value="1"/>
</dbReference>
<keyword evidence="2" id="KW-0479">Metal-binding</keyword>
<dbReference type="InterPro" id="IPR050377">
    <property type="entry name" value="Radical_SAM_PqqE_MftC-like"/>
</dbReference>
<evidence type="ECO:0000313" key="6">
    <source>
        <dbReference type="EMBL" id="ATW25377.1"/>
    </source>
</evidence>
<evidence type="ECO:0000313" key="7">
    <source>
        <dbReference type="Proteomes" id="UP000323521"/>
    </source>
</evidence>
<accession>A0A3G1KSH0</accession>
<dbReference type="Pfam" id="PF04055">
    <property type="entry name" value="Radical_SAM"/>
    <property type="match status" value="1"/>
</dbReference>
<keyword evidence="3" id="KW-0408">Iron</keyword>
<dbReference type="EMBL" id="CP017634">
    <property type="protein sequence ID" value="ATW25377.1"/>
    <property type="molecule type" value="Genomic_DNA"/>
</dbReference>